<accession>A0A8J3DEQ9</accession>
<name>A0A8J3DEQ9_9BACT</name>
<sequence length="105" mass="11301">MSTEHFTVQDLENGRLILLQGQLHAAACGSMNDDLLAVCEETDGPVTFDLGGVSFVASSFLRTVLTVNRAKARDAGFAIINVQPEVKKVFKMAGLWDALGMSKTN</sequence>
<comment type="caution">
    <text evidence="2">The sequence shown here is derived from an EMBL/GenBank/DDBJ whole genome shotgun (WGS) entry which is preliminary data.</text>
</comment>
<keyword evidence="3" id="KW-1185">Reference proteome</keyword>
<dbReference type="CDD" id="cd07043">
    <property type="entry name" value="STAS_anti-anti-sigma_factors"/>
    <property type="match status" value="1"/>
</dbReference>
<dbReference type="InterPro" id="IPR058548">
    <property type="entry name" value="MlaB-like_STAS"/>
</dbReference>
<evidence type="ECO:0000313" key="3">
    <source>
        <dbReference type="Proteomes" id="UP000642829"/>
    </source>
</evidence>
<gene>
    <name evidence="2" type="ORF">GCM10007047_02800</name>
</gene>
<dbReference type="Pfam" id="PF13466">
    <property type="entry name" value="STAS_2"/>
    <property type="match status" value="1"/>
</dbReference>
<dbReference type="RefSeq" id="WP_189511082.1">
    <property type="nucleotide sequence ID" value="NZ_BMXG01000001.1"/>
</dbReference>
<dbReference type="Gene3D" id="3.30.750.24">
    <property type="entry name" value="STAS domain"/>
    <property type="match status" value="1"/>
</dbReference>
<feature type="domain" description="STAS" evidence="1">
    <location>
        <begin position="4"/>
        <end position="105"/>
    </location>
</feature>
<proteinExistence type="predicted"/>
<dbReference type="AlphaFoldDB" id="A0A8J3DEQ9"/>
<organism evidence="2 3">
    <name type="scientific">Cerasicoccus arenae</name>
    <dbReference type="NCBI Taxonomy" id="424488"/>
    <lineage>
        <taxon>Bacteria</taxon>
        <taxon>Pseudomonadati</taxon>
        <taxon>Verrucomicrobiota</taxon>
        <taxon>Opitutia</taxon>
        <taxon>Puniceicoccales</taxon>
        <taxon>Cerasicoccaceae</taxon>
        <taxon>Cerasicoccus</taxon>
    </lineage>
</organism>
<dbReference type="SUPFAM" id="SSF52091">
    <property type="entry name" value="SpoIIaa-like"/>
    <property type="match status" value="1"/>
</dbReference>
<dbReference type="InterPro" id="IPR002645">
    <property type="entry name" value="STAS_dom"/>
</dbReference>
<dbReference type="Proteomes" id="UP000642829">
    <property type="component" value="Unassembled WGS sequence"/>
</dbReference>
<dbReference type="InterPro" id="IPR036513">
    <property type="entry name" value="STAS_dom_sf"/>
</dbReference>
<evidence type="ECO:0000313" key="2">
    <source>
        <dbReference type="EMBL" id="GHB91221.1"/>
    </source>
</evidence>
<evidence type="ECO:0000259" key="1">
    <source>
        <dbReference type="PROSITE" id="PS50801"/>
    </source>
</evidence>
<protein>
    <recommendedName>
        <fullName evidence="1">STAS domain-containing protein</fullName>
    </recommendedName>
</protein>
<reference evidence="2" key="1">
    <citation type="journal article" date="2014" name="Int. J. Syst. Evol. Microbiol.">
        <title>Complete genome sequence of Corynebacterium casei LMG S-19264T (=DSM 44701T), isolated from a smear-ripened cheese.</title>
        <authorList>
            <consortium name="US DOE Joint Genome Institute (JGI-PGF)"/>
            <person name="Walter F."/>
            <person name="Albersmeier A."/>
            <person name="Kalinowski J."/>
            <person name="Ruckert C."/>
        </authorList>
    </citation>
    <scope>NUCLEOTIDE SEQUENCE</scope>
    <source>
        <strain evidence="2">KCTC 12870</strain>
    </source>
</reference>
<reference evidence="2" key="2">
    <citation type="submission" date="2020-09" db="EMBL/GenBank/DDBJ databases">
        <authorList>
            <person name="Sun Q."/>
            <person name="Kim S."/>
        </authorList>
    </citation>
    <scope>NUCLEOTIDE SEQUENCE</scope>
    <source>
        <strain evidence="2">KCTC 12870</strain>
    </source>
</reference>
<dbReference type="EMBL" id="BMXG01000001">
    <property type="protein sequence ID" value="GHB91221.1"/>
    <property type="molecule type" value="Genomic_DNA"/>
</dbReference>
<dbReference type="PROSITE" id="PS50801">
    <property type="entry name" value="STAS"/>
    <property type="match status" value="1"/>
</dbReference>